<proteinExistence type="predicted"/>
<dbReference type="PROSITE" id="PS51750">
    <property type="entry name" value="BRO_N"/>
    <property type="match status" value="1"/>
</dbReference>
<dbReference type="RefSeq" id="WP_012955559.1">
    <property type="nucleotide sequence ID" value="NC_013790.1"/>
</dbReference>
<dbReference type="InterPro" id="IPR003497">
    <property type="entry name" value="BRO_N_domain"/>
</dbReference>
<evidence type="ECO:0000256" key="1">
    <source>
        <dbReference type="SAM" id="MobiDB-lite"/>
    </source>
</evidence>
<reference evidence="3 4" key="1">
    <citation type="journal article" date="2010" name="PLoS ONE">
        <title>The genome sequence of the rumen methanogen Methanobrevibacter ruminantium reveals new possibilities for controlling ruminant methane emissions.</title>
        <authorList>
            <person name="Leahy S.C."/>
            <person name="Kelly W.J."/>
            <person name="Altermann E."/>
            <person name="Ronimus R.S."/>
            <person name="Yeoman C.J."/>
            <person name="Pacheco D.M."/>
            <person name="Li D."/>
            <person name="Kong Z."/>
            <person name="McTavish S."/>
            <person name="Sang C."/>
            <person name="Lambie S.C."/>
            <person name="Janssen P.H."/>
            <person name="Dey D."/>
            <person name="Attwood G.T."/>
        </authorList>
    </citation>
    <scope>NUCLEOTIDE SEQUENCE [LARGE SCALE GENOMIC DNA]</scope>
    <source>
        <strain evidence="4">ATCC 35063 / DSM 1093 / JCM 13430 / OCM 146 / M1</strain>
    </source>
</reference>
<dbReference type="EMBL" id="CP001719">
    <property type="protein sequence ID" value="ADC46608.1"/>
    <property type="molecule type" value="Genomic_DNA"/>
</dbReference>
<feature type="compositionally biased region" description="Basic and acidic residues" evidence="1">
    <location>
        <begin position="264"/>
        <end position="273"/>
    </location>
</feature>
<keyword evidence="4" id="KW-1185">Reference proteome</keyword>
<dbReference type="OrthoDB" id="147774at2157"/>
<feature type="region of interest" description="Disordered" evidence="1">
    <location>
        <begin position="245"/>
        <end position="273"/>
    </location>
</feature>
<evidence type="ECO:0000313" key="4">
    <source>
        <dbReference type="Proteomes" id="UP000008680"/>
    </source>
</evidence>
<dbReference type="AlphaFoldDB" id="D3E247"/>
<gene>
    <name evidence="3" type="ordered locus">mru_0757</name>
</gene>
<dbReference type="eggNOG" id="ENOG502N57U">
    <property type="taxonomic scope" value="Archaea"/>
</dbReference>
<dbReference type="GeneID" id="8770405"/>
<protein>
    <recommendedName>
        <fullName evidence="2">Bro-N domain-containing protein</fullName>
    </recommendedName>
</protein>
<dbReference type="SMART" id="SM01040">
    <property type="entry name" value="Bro-N"/>
    <property type="match status" value="1"/>
</dbReference>
<name>D3E247_METRM</name>
<dbReference type="HOGENOM" id="CLU_1029133_0_0_2"/>
<organism evidence="3 4">
    <name type="scientific">Methanobrevibacter ruminantium (strain ATCC 35063 / DSM 1093 / JCM 13430 / OCM 146 / M1)</name>
    <name type="common">Methanobacterium ruminantium</name>
    <dbReference type="NCBI Taxonomy" id="634498"/>
    <lineage>
        <taxon>Archaea</taxon>
        <taxon>Methanobacteriati</taxon>
        <taxon>Methanobacteriota</taxon>
        <taxon>Methanomada group</taxon>
        <taxon>Methanobacteria</taxon>
        <taxon>Methanobacteriales</taxon>
        <taxon>Methanobacteriaceae</taxon>
        <taxon>Methanobrevibacter</taxon>
    </lineage>
</organism>
<dbReference type="Proteomes" id="UP000008680">
    <property type="component" value="Chromosome"/>
</dbReference>
<dbReference type="Pfam" id="PF02498">
    <property type="entry name" value="Bro-N"/>
    <property type="match status" value="1"/>
</dbReference>
<dbReference type="PATRIC" id="fig|634498.28.peg.759"/>
<evidence type="ECO:0000259" key="2">
    <source>
        <dbReference type="PROSITE" id="PS51750"/>
    </source>
</evidence>
<dbReference type="KEGG" id="mru:mru_0757"/>
<evidence type="ECO:0000313" key="3">
    <source>
        <dbReference type="EMBL" id="ADC46608.1"/>
    </source>
</evidence>
<accession>D3E247</accession>
<sequence>MAENEIKLFNDKQIRTKWDEEIGDYYFSVIDVIAVLTESSNPSRYWSELKKKICEEQGQPFENIERLKLPAKDGKMRLTDVANTKQLLRIIQSVPSPKAEPFKQWLAQVGSERLDEIVDPELGMERLKSTYRKKGYSEKWISQRMRSIEIRDDLTAEWDRVGVEEGLEYAILTNEISKASFGLTTRQHKNYKGLKKESLRDNMTNAELVINMLGELATTEISKTENPGGFEESKHVAKRGGNIAGNARKELEANTGRKVLSKANAKDKNLLEN</sequence>
<feature type="domain" description="Bro-N" evidence="2">
    <location>
        <begin position="1"/>
        <end position="121"/>
    </location>
</feature>